<name>A0A177DCS7_ALTAL</name>
<organism evidence="2 3">
    <name type="scientific">Alternaria alternata</name>
    <name type="common">Alternaria rot fungus</name>
    <name type="synonym">Torula alternata</name>
    <dbReference type="NCBI Taxonomy" id="5599"/>
    <lineage>
        <taxon>Eukaryota</taxon>
        <taxon>Fungi</taxon>
        <taxon>Dikarya</taxon>
        <taxon>Ascomycota</taxon>
        <taxon>Pezizomycotina</taxon>
        <taxon>Dothideomycetes</taxon>
        <taxon>Pleosporomycetidae</taxon>
        <taxon>Pleosporales</taxon>
        <taxon>Pleosporineae</taxon>
        <taxon>Pleosporaceae</taxon>
        <taxon>Alternaria</taxon>
        <taxon>Alternaria sect. Alternaria</taxon>
        <taxon>Alternaria alternata complex</taxon>
    </lineage>
</organism>
<keyword evidence="3" id="KW-1185">Reference proteome</keyword>
<sequence>MQFFLPVLALLSTLASAAPVVELQTRQSGAGGIIFKDQNFKGESTFIPGNSYCTDVNNIFGNFDGKVRSIKSLLGYQCQWYIGYGCPANGVKLDCGSKDAYVSKGDLSPTFDRKIHSVFCTPKK</sequence>
<dbReference type="KEGG" id="aalt:CC77DRAFT_1023121"/>
<evidence type="ECO:0000313" key="2">
    <source>
        <dbReference type="EMBL" id="OAG17613.1"/>
    </source>
</evidence>
<dbReference type="RefSeq" id="XP_018383034.1">
    <property type="nucleotide sequence ID" value="XM_018525614.1"/>
</dbReference>
<dbReference type="OMA" id="SHCEYLP"/>
<dbReference type="EMBL" id="KV441486">
    <property type="protein sequence ID" value="OAG17613.1"/>
    <property type="molecule type" value="Genomic_DNA"/>
</dbReference>
<dbReference type="Proteomes" id="UP000077248">
    <property type="component" value="Unassembled WGS sequence"/>
</dbReference>
<dbReference type="VEuPathDB" id="FungiDB:CC77DRAFT_1023121"/>
<evidence type="ECO:0000313" key="3">
    <source>
        <dbReference type="Proteomes" id="UP000077248"/>
    </source>
</evidence>
<reference evidence="2 3" key="1">
    <citation type="submission" date="2016-05" db="EMBL/GenBank/DDBJ databases">
        <title>Comparative analysis of secretome profiles of manganese(II)-oxidizing ascomycete fungi.</title>
        <authorList>
            <consortium name="DOE Joint Genome Institute"/>
            <person name="Zeiner C.A."/>
            <person name="Purvine S.O."/>
            <person name="Zink E.M."/>
            <person name="Wu S."/>
            <person name="Pasa-Tolic L."/>
            <person name="Chaput D.L."/>
            <person name="Haridas S."/>
            <person name="Grigoriev I.V."/>
            <person name="Santelli C.M."/>
            <person name="Hansel C.M."/>
        </authorList>
    </citation>
    <scope>NUCLEOTIDE SEQUENCE [LARGE SCALE GENOMIC DNA]</scope>
    <source>
        <strain evidence="2 3">SRC1lrK2f</strain>
    </source>
</reference>
<accession>A0A177DCS7</accession>
<keyword evidence="1" id="KW-0732">Signal</keyword>
<gene>
    <name evidence="2" type="ORF">CC77DRAFT_1023121</name>
</gene>
<feature type="chain" id="PRO_5008059267" evidence="1">
    <location>
        <begin position="18"/>
        <end position="124"/>
    </location>
</feature>
<feature type="signal peptide" evidence="1">
    <location>
        <begin position="1"/>
        <end position="17"/>
    </location>
</feature>
<dbReference type="GeneID" id="29111208"/>
<proteinExistence type="predicted"/>
<protein>
    <submittedName>
        <fullName evidence="2">Uncharacterized protein</fullName>
    </submittedName>
</protein>
<dbReference type="AlphaFoldDB" id="A0A177DCS7"/>
<evidence type="ECO:0000256" key="1">
    <source>
        <dbReference type="SAM" id="SignalP"/>
    </source>
</evidence>